<dbReference type="CDD" id="cd04189">
    <property type="entry name" value="G1P_TT_long"/>
    <property type="match status" value="1"/>
</dbReference>
<dbReference type="Proteomes" id="UP000286712">
    <property type="component" value="Unassembled WGS sequence"/>
</dbReference>
<reference evidence="2 3" key="1">
    <citation type="journal article" date="2019" name="Extremophiles">
        <title>Biogeography of thermophiles and predominance of Thermus scotoductus in domestic water heaters.</title>
        <authorList>
            <person name="Wilpiszeski R.L."/>
            <person name="Zhang Z."/>
            <person name="House C.H."/>
        </authorList>
    </citation>
    <scope>NUCLEOTIDE SEQUENCE [LARGE SCALE GENOMIC DNA]</scope>
    <source>
        <strain evidence="2 3">27_S27</strain>
    </source>
</reference>
<keyword evidence="2" id="KW-0808">Transferase</keyword>
<dbReference type="Pfam" id="PF00483">
    <property type="entry name" value="NTP_transferase"/>
    <property type="match status" value="1"/>
</dbReference>
<accession>A0A430S0L9</accession>
<dbReference type="PANTHER" id="PTHR42883">
    <property type="entry name" value="GLUCOSE-1-PHOSPHATE THYMIDYLTRANSFERASE"/>
    <property type="match status" value="1"/>
</dbReference>
<dbReference type="RefSeq" id="WP_126210658.1">
    <property type="nucleotide sequence ID" value="NZ_PELW01000078.1"/>
</dbReference>
<proteinExistence type="predicted"/>
<evidence type="ECO:0000313" key="2">
    <source>
        <dbReference type="EMBL" id="RTH27072.1"/>
    </source>
</evidence>
<evidence type="ECO:0000259" key="1">
    <source>
        <dbReference type="Pfam" id="PF00483"/>
    </source>
</evidence>
<dbReference type="PANTHER" id="PTHR42883:SF2">
    <property type="entry name" value="THYMIDYLYLTRANSFERASE"/>
    <property type="match status" value="1"/>
</dbReference>
<name>A0A430S0L9_THESC</name>
<feature type="domain" description="Nucleotidyl transferase" evidence="1">
    <location>
        <begin position="2"/>
        <end position="230"/>
    </location>
</feature>
<comment type="caution">
    <text evidence="2">The sequence shown here is derived from an EMBL/GenBank/DDBJ whole genome shotgun (WGS) entry which is preliminary data.</text>
</comment>
<dbReference type="Gene3D" id="3.90.550.10">
    <property type="entry name" value="Spore Coat Polysaccharide Biosynthesis Protein SpsA, Chain A"/>
    <property type="match status" value="1"/>
</dbReference>
<dbReference type="NCBIfam" id="TIGR01208">
    <property type="entry name" value="rmlA_long"/>
    <property type="match status" value="1"/>
</dbReference>
<protein>
    <submittedName>
        <fullName evidence="2">Glucose-1-phosphate thymidylyltransferase</fullName>
    </submittedName>
</protein>
<gene>
    <name evidence="2" type="ORF">CSW40_03750</name>
</gene>
<dbReference type="GO" id="GO:0016740">
    <property type="term" value="F:transferase activity"/>
    <property type="evidence" value="ECO:0007669"/>
    <property type="project" value="UniProtKB-KW"/>
</dbReference>
<evidence type="ECO:0000313" key="3">
    <source>
        <dbReference type="Proteomes" id="UP000286712"/>
    </source>
</evidence>
<organism evidence="2 3">
    <name type="scientific">Thermus scotoductus</name>
    <dbReference type="NCBI Taxonomy" id="37636"/>
    <lineage>
        <taxon>Bacteria</taxon>
        <taxon>Thermotogati</taxon>
        <taxon>Deinococcota</taxon>
        <taxon>Deinococci</taxon>
        <taxon>Thermales</taxon>
        <taxon>Thermaceae</taxon>
        <taxon>Thermus</taxon>
    </lineage>
</organism>
<sequence length="348" mass="37798">MKGLILAAGRGTRLRPLTHTRPKPVIRVAGRPILHYGLENLLQAGIEEIGVVVSPETEKDIREALSGYHVRYILQEEPQGLAHAVAVARDFLGQSPFVLYLGDNLFQKGIARFFQAFTPGVSAVIALVRVENPSSFGVAVLEGERIVRLLEKPKEPPSNLAVAGVYVFTPEVLEVIEGLKPSARGEYEITDAIQGLIDRGKRVVGVEVEGWWKDTGRPQDLLDANRLILEELEPRVEGEVVESQLTGRVVVEKGARVRKSTVIGPAFIGEGAVVEGAYIGPFTSLGPGAKVVRSEVEYSILEDHAVLEDVALRLQESILGVGAKVQSRNGLPRAHRLILGDLSQVELA</sequence>
<dbReference type="InterPro" id="IPR005908">
    <property type="entry name" value="G1P_thy_trans_l"/>
</dbReference>
<dbReference type="SUPFAM" id="SSF53448">
    <property type="entry name" value="Nucleotide-diphospho-sugar transferases"/>
    <property type="match status" value="1"/>
</dbReference>
<dbReference type="InterPro" id="IPR029044">
    <property type="entry name" value="Nucleotide-diphossugar_trans"/>
</dbReference>
<dbReference type="Gene3D" id="2.160.10.10">
    <property type="entry name" value="Hexapeptide repeat proteins"/>
    <property type="match status" value="1"/>
</dbReference>
<dbReference type="InterPro" id="IPR005835">
    <property type="entry name" value="NTP_transferase_dom"/>
</dbReference>
<dbReference type="EMBL" id="PELW01000078">
    <property type="protein sequence ID" value="RTH27072.1"/>
    <property type="molecule type" value="Genomic_DNA"/>
</dbReference>
<dbReference type="AlphaFoldDB" id="A0A430S0L9"/>